<feature type="signal peptide" evidence="2">
    <location>
        <begin position="1"/>
        <end position="27"/>
    </location>
</feature>
<organism evidence="4 5">
    <name type="scientific">Arthrobacter ramosus</name>
    <dbReference type="NCBI Taxonomy" id="1672"/>
    <lineage>
        <taxon>Bacteria</taxon>
        <taxon>Bacillati</taxon>
        <taxon>Actinomycetota</taxon>
        <taxon>Actinomycetes</taxon>
        <taxon>Micrococcales</taxon>
        <taxon>Micrococcaceae</taxon>
        <taxon>Arthrobacter</taxon>
    </lineage>
</organism>
<name>A0ABV5Y2K0_ARTRM</name>
<dbReference type="InterPro" id="IPR046281">
    <property type="entry name" value="DUF6318"/>
</dbReference>
<evidence type="ECO:0000259" key="3">
    <source>
        <dbReference type="Pfam" id="PF19843"/>
    </source>
</evidence>
<protein>
    <submittedName>
        <fullName evidence="4">DUF6318 family protein</fullName>
    </submittedName>
</protein>
<evidence type="ECO:0000256" key="1">
    <source>
        <dbReference type="SAM" id="MobiDB-lite"/>
    </source>
</evidence>
<keyword evidence="5" id="KW-1185">Reference proteome</keyword>
<dbReference type="Proteomes" id="UP001589702">
    <property type="component" value="Unassembled WGS sequence"/>
</dbReference>
<proteinExistence type="predicted"/>
<dbReference type="EMBL" id="JBHMBC010000028">
    <property type="protein sequence ID" value="MFB9821223.1"/>
    <property type="molecule type" value="Genomic_DNA"/>
</dbReference>
<dbReference type="Pfam" id="PF19843">
    <property type="entry name" value="DUF6318"/>
    <property type="match status" value="1"/>
</dbReference>
<feature type="compositionally biased region" description="Polar residues" evidence="1">
    <location>
        <begin position="33"/>
        <end position="52"/>
    </location>
</feature>
<keyword evidence="2" id="KW-0732">Signal</keyword>
<accession>A0ABV5Y2K0</accession>
<gene>
    <name evidence="4" type="ORF">ACFFP1_17150</name>
</gene>
<feature type="chain" id="PRO_5046751412" evidence="2">
    <location>
        <begin position="28"/>
        <end position="211"/>
    </location>
</feature>
<sequence>MTPRTSVSARNRLFVIVSLATALTLTACENSTQPQAEQSATPTGSATATVTPSPSPAYKPADAKGKAENVPVPVLPEAAKANSKEGVEAFARYWFQALSYAYETGDASIVDQISGPNCVLCRGLKDTIKLAWADGKWIAGGTLQTPSVSAKFSPGAESQQATVQVIHLPVTIYKIDGTLYQEPTKGSNRASQMVTKFDANGWTAIDLGLIR</sequence>
<comment type="caution">
    <text evidence="4">The sequence shown here is derived from an EMBL/GenBank/DDBJ whole genome shotgun (WGS) entry which is preliminary data.</text>
</comment>
<feature type="domain" description="DUF6318" evidence="3">
    <location>
        <begin position="57"/>
        <end position="205"/>
    </location>
</feature>
<reference evidence="4 5" key="1">
    <citation type="submission" date="2024-09" db="EMBL/GenBank/DDBJ databases">
        <authorList>
            <person name="Sun Q."/>
            <person name="Mori K."/>
        </authorList>
    </citation>
    <scope>NUCLEOTIDE SEQUENCE [LARGE SCALE GENOMIC DNA]</scope>
    <source>
        <strain evidence="4 5">JCM 1334</strain>
    </source>
</reference>
<dbReference type="PROSITE" id="PS51257">
    <property type="entry name" value="PROKAR_LIPOPROTEIN"/>
    <property type="match status" value="1"/>
</dbReference>
<feature type="region of interest" description="Disordered" evidence="1">
    <location>
        <begin position="33"/>
        <end position="66"/>
    </location>
</feature>
<evidence type="ECO:0000313" key="5">
    <source>
        <dbReference type="Proteomes" id="UP001589702"/>
    </source>
</evidence>
<evidence type="ECO:0000256" key="2">
    <source>
        <dbReference type="SAM" id="SignalP"/>
    </source>
</evidence>
<evidence type="ECO:0000313" key="4">
    <source>
        <dbReference type="EMBL" id="MFB9821223.1"/>
    </source>
</evidence>
<dbReference type="RefSeq" id="WP_234753257.1">
    <property type="nucleotide sequence ID" value="NZ_BAAAWN010000001.1"/>
</dbReference>